<name>A0ABP1RZ64_9HEXA</name>
<feature type="repeat" description="RCC1" evidence="3">
    <location>
        <begin position="169"/>
        <end position="234"/>
    </location>
</feature>
<dbReference type="InterPro" id="IPR058923">
    <property type="entry name" value="RCC1-like_dom"/>
</dbReference>
<comment type="caution">
    <text evidence="5">The sequence shown here is derived from an EMBL/GenBank/DDBJ whole genome shotgun (WGS) entry which is preliminary data.</text>
</comment>
<dbReference type="PANTHER" id="PTHR45982:SF1">
    <property type="entry name" value="REGULATOR OF CHROMOSOME CONDENSATION"/>
    <property type="match status" value="1"/>
</dbReference>
<dbReference type="Pfam" id="PF00415">
    <property type="entry name" value="RCC1"/>
    <property type="match status" value="1"/>
</dbReference>
<gene>
    <name evidence="5" type="ORF">ODALV1_LOCUS27909</name>
</gene>
<dbReference type="EMBL" id="CAXLJM020000129">
    <property type="protein sequence ID" value="CAL8139609.1"/>
    <property type="molecule type" value="Genomic_DNA"/>
</dbReference>
<dbReference type="InterPro" id="IPR000408">
    <property type="entry name" value="Reg_chr_condens"/>
</dbReference>
<feature type="repeat" description="RCC1" evidence="3">
    <location>
        <begin position="294"/>
        <end position="345"/>
    </location>
</feature>
<dbReference type="Gene3D" id="2.130.10.30">
    <property type="entry name" value="Regulator of chromosome condensation 1/beta-lactamase-inhibitor protein II"/>
    <property type="match status" value="2"/>
</dbReference>
<dbReference type="InterPro" id="IPR051553">
    <property type="entry name" value="Ran_GTPase-activating"/>
</dbReference>
<keyword evidence="1" id="KW-0344">Guanine-nucleotide releasing factor</keyword>
<dbReference type="Pfam" id="PF25390">
    <property type="entry name" value="WD40_RLD"/>
    <property type="match status" value="1"/>
</dbReference>
<evidence type="ECO:0000256" key="1">
    <source>
        <dbReference type="ARBA" id="ARBA00022658"/>
    </source>
</evidence>
<feature type="repeat" description="RCC1" evidence="3">
    <location>
        <begin position="346"/>
        <end position="403"/>
    </location>
</feature>
<proteinExistence type="predicted"/>
<evidence type="ECO:0000256" key="3">
    <source>
        <dbReference type="PROSITE-ProRule" id="PRU00235"/>
    </source>
</evidence>
<dbReference type="PANTHER" id="PTHR45982">
    <property type="entry name" value="REGULATOR OF CHROMOSOME CONDENSATION"/>
    <property type="match status" value="1"/>
</dbReference>
<reference evidence="5 6" key="1">
    <citation type="submission" date="2024-08" db="EMBL/GenBank/DDBJ databases">
        <authorList>
            <person name="Cucini C."/>
            <person name="Frati F."/>
        </authorList>
    </citation>
    <scope>NUCLEOTIDE SEQUENCE [LARGE SCALE GENOMIC DNA]</scope>
</reference>
<sequence>MKIWAWGANTNAQCGLGYCSEQVSSPTLVPVQFKCPKNPNKIRTFADYPDILPLKVAGGASETVLLVENIPFTEPFEWKSNFVILPYPKMRDISCGWDFSLYLSNEGNLHSRGNNSHCQLGRVLPEGSKSDKQWDHNNFAEDPTDQSVGLDLAQVAAGLRHGAVISSHLELLVWGNNSQNQIGPSTRPGPDEPISQKIIATPREATVLDFPAGFHTGFTQVACGKDFTIACDQEGWLYGCGLNKYGCLCHAPQDVKGFQGFASIFEKIPNRSFPGNIADLKCGWGHCLALLDTGKVVTWGRNDFGQLGRDSYNPKFDVEPKPIVLPESIVSIACGSEHSLALGESGAVYAWGWNEHDNCGVPNRQYGNVTTDSIRYPIRVPFPEPVKVEVVGCGAGTSFAVSL</sequence>
<evidence type="ECO:0000313" key="5">
    <source>
        <dbReference type="EMBL" id="CAL8139609.1"/>
    </source>
</evidence>
<feature type="repeat" description="RCC1" evidence="3">
    <location>
        <begin position="107"/>
        <end position="168"/>
    </location>
</feature>
<protein>
    <recommendedName>
        <fullName evidence="4">RCC1-like domain-containing protein</fullName>
    </recommendedName>
</protein>
<dbReference type="InterPro" id="IPR009091">
    <property type="entry name" value="RCC1/BLIP-II"/>
</dbReference>
<dbReference type="PRINTS" id="PR00633">
    <property type="entry name" value="RCCNDNSATION"/>
</dbReference>
<organism evidence="5 6">
    <name type="scientific">Orchesella dallaii</name>
    <dbReference type="NCBI Taxonomy" id="48710"/>
    <lineage>
        <taxon>Eukaryota</taxon>
        <taxon>Metazoa</taxon>
        <taxon>Ecdysozoa</taxon>
        <taxon>Arthropoda</taxon>
        <taxon>Hexapoda</taxon>
        <taxon>Collembola</taxon>
        <taxon>Entomobryomorpha</taxon>
        <taxon>Entomobryoidea</taxon>
        <taxon>Orchesellidae</taxon>
        <taxon>Orchesellinae</taxon>
        <taxon>Orchesella</taxon>
    </lineage>
</organism>
<keyword evidence="2" id="KW-0677">Repeat</keyword>
<dbReference type="PROSITE" id="PS50012">
    <property type="entry name" value="RCC1_3"/>
    <property type="match status" value="5"/>
</dbReference>
<evidence type="ECO:0000256" key="2">
    <source>
        <dbReference type="ARBA" id="ARBA00022737"/>
    </source>
</evidence>
<feature type="repeat" description="RCC1" evidence="3">
    <location>
        <begin position="1"/>
        <end position="69"/>
    </location>
</feature>
<evidence type="ECO:0000259" key="4">
    <source>
        <dbReference type="Pfam" id="PF25390"/>
    </source>
</evidence>
<feature type="domain" description="RCC1-like" evidence="4">
    <location>
        <begin position="89"/>
        <end position="400"/>
    </location>
</feature>
<dbReference type="Proteomes" id="UP001642540">
    <property type="component" value="Unassembled WGS sequence"/>
</dbReference>
<accession>A0ABP1RZ64</accession>
<dbReference type="PROSITE" id="PS00626">
    <property type="entry name" value="RCC1_2"/>
    <property type="match status" value="1"/>
</dbReference>
<evidence type="ECO:0000313" key="6">
    <source>
        <dbReference type="Proteomes" id="UP001642540"/>
    </source>
</evidence>
<dbReference type="SUPFAM" id="SSF50985">
    <property type="entry name" value="RCC1/BLIP-II"/>
    <property type="match status" value="1"/>
</dbReference>
<keyword evidence="6" id="KW-1185">Reference proteome</keyword>